<feature type="region of interest" description="Disordered" evidence="2">
    <location>
        <begin position="58"/>
        <end position="123"/>
    </location>
</feature>
<dbReference type="HOGENOM" id="CLU_747244_0_0_2"/>
<evidence type="ECO:0000313" key="3">
    <source>
        <dbReference type="EMBL" id="ERG94600.1"/>
    </source>
</evidence>
<dbReference type="Proteomes" id="UP000030710">
    <property type="component" value="Unassembled WGS sequence"/>
</dbReference>
<accession>U1NCE6</accession>
<feature type="coiled-coil region" evidence="1">
    <location>
        <begin position="186"/>
        <end position="234"/>
    </location>
</feature>
<protein>
    <submittedName>
        <fullName evidence="3">Uncharacterized protein</fullName>
    </submittedName>
</protein>
<feature type="region of interest" description="Disordered" evidence="2">
    <location>
        <begin position="344"/>
        <end position="370"/>
    </location>
</feature>
<gene>
    <name evidence="3" type="ORF">J07HQW2_01036</name>
</gene>
<keyword evidence="1" id="KW-0175">Coiled coil</keyword>
<feature type="compositionally biased region" description="Polar residues" evidence="2">
    <location>
        <begin position="358"/>
        <end position="370"/>
    </location>
</feature>
<evidence type="ECO:0000256" key="1">
    <source>
        <dbReference type="SAM" id="Coils"/>
    </source>
</evidence>
<sequence>MVDHTSDKHIEPDADEFLDWAEEIAESEEVSMGKIFDQLVSAYWIRTELQRTLSSVADTSAANQLPHEQNDTSSEDNKTEQQPLPTKRLASESKSESASVSAESGISESGPEYNGSKKMSDESSEKELWQRLYDLSDELDQNRRSQTERWIRIRDRVESIEQQVNMVENENKSGATNSTSGSDTRMSDIRSEIDLIKENIEQLKESREESLELQQELEQRINELEESQEAIRSRIDDEFDSIENAFEAAINRQEKIETRRSQLTDQIEDNTDTIESINNSQENLEDIRQAALKEGIENADCDYCSKEIKISMLTSPECPFCETPFNDIDPGGWSPFNSNILTGAPRDLSADDPEDFNSFLNENTSENGIN</sequence>
<proteinExistence type="predicted"/>
<reference evidence="3 4" key="1">
    <citation type="journal article" date="2013" name="PLoS ONE">
        <title>Assembly-driven community genomics of a hypersaline microbial ecosystem.</title>
        <authorList>
            <person name="Podell S."/>
            <person name="Ugalde J.A."/>
            <person name="Narasingarao P."/>
            <person name="Banfield J.F."/>
            <person name="Heidelberg K.B."/>
            <person name="Allen E.E."/>
        </authorList>
    </citation>
    <scope>NUCLEOTIDE SEQUENCE [LARGE SCALE GENOMIC DNA]</scope>
    <source>
        <strain evidence="4">J07HQW2</strain>
    </source>
</reference>
<organism evidence="3 4">
    <name type="scientific">Haloquadratum walsbyi J07HQW2</name>
    <dbReference type="NCBI Taxonomy" id="1238425"/>
    <lineage>
        <taxon>Archaea</taxon>
        <taxon>Methanobacteriati</taxon>
        <taxon>Methanobacteriota</taxon>
        <taxon>Stenosarchaea group</taxon>
        <taxon>Halobacteria</taxon>
        <taxon>Halobacteriales</taxon>
        <taxon>Haloferacaceae</taxon>
        <taxon>Haloquadratum</taxon>
    </lineage>
</organism>
<dbReference type="eggNOG" id="arCOG04566">
    <property type="taxonomic scope" value="Archaea"/>
</dbReference>
<evidence type="ECO:0000256" key="2">
    <source>
        <dbReference type="SAM" id="MobiDB-lite"/>
    </source>
</evidence>
<feature type="compositionally biased region" description="Polar residues" evidence="2">
    <location>
        <begin position="58"/>
        <end position="67"/>
    </location>
</feature>
<dbReference type="EMBL" id="KE356561">
    <property type="protein sequence ID" value="ERG94600.1"/>
    <property type="molecule type" value="Genomic_DNA"/>
</dbReference>
<evidence type="ECO:0000313" key="4">
    <source>
        <dbReference type="Proteomes" id="UP000030710"/>
    </source>
</evidence>
<name>U1NCE6_9EURY</name>
<feature type="compositionally biased region" description="Low complexity" evidence="2">
    <location>
        <begin position="96"/>
        <end position="109"/>
    </location>
</feature>
<dbReference type="RefSeq" id="WP_021054091.1">
    <property type="nucleotide sequence ID" value="NZ_KE356561.1"/>
</dbReference>
<dbReference type="AlphaFoldDB" id="U1NCE6"/>